<reference evidence="3" key="1">
    <citation type="submission" date="2016-06" db="EMBL/GenBank/DDBJ databases">
        <authorList>
            <person name="Varghese N."/>
            <person name="Submissions Spin"/>
        </authorList>
    </citation>
    <scope>NUCLEOTIDE SEQUENCE [LARGE SCALE GENOMIC DNA]</scope>
    <source>
        <strain evidence="3">DSM 45160</strain>
    </source>
</reference>
<evidence type="ECO:0000313" key="3">
    <source>
        <dbReference type="Proteomes" id="UP000198224"/>
    </source>
</evidence>
<accession>A0A1C4XSQ3</accession>
<sequence length="49" mass="4985">MYGVPTKGPHIGGGLAATGVAVQSWLLVGVGLVVLGLALWLVAMLGRER</sequence>
<name>A0A1C4XSQ3_9ACTN</name>
<keyword evidence="1" id="KW-0812">Transmembrane</keyword>
<evidence type="ECO:0000256" key="1">
    <source>
        <dbReference type="SAM" id="Phobius"/>
    </source>
</evidence>
<keyword evidence="1" id="KW-0472">Membrane</keyword>
<protein>
    <submittedName>
        <fullName evidence="2">Uncharacterized protein</fullName>
    </submittedName>
</protein>
<dbReference type="EMBL" id="LT607409">
    <property type="protein sequence ID" value="SCF11539.1"/>
    <property type="molecule type" value="Genomic_DNA"/>
</dbReference>
<feature type="transmembrane region" description="Helical" evidence="1">
    <location>
        <begin position="25"/>
        <end position="46"/>
    </location>
</feature>
<keyword evidence="1" id="KW-1133">Transmembrane helix</keyword>
<evidence type="ECO:0000313" key="2">
    <source>
        <dbReference type="EMBL" id="SCF11539.1"/>
    </source>
</evidence>
<gene>
    <name evidence="2" type="ORF">GA0070612_3917</name>
</gene>
<dbReference type="AlphaFoldDB" id="A0A1C4XSQ3"/>
<dbReference type="RefSeq" id="WP_088989215.1">
    <property type="nucleotide sequence ID" value="NZ_LT607409.1"/>
</dbReference>
<dbReference type="Proteomes" id="UP000198224">
    <property type="component" value="Chromosome I"/>
</dbReference>
<keyword evidence="3" id="KW-1185">Reference proteome</keyword>
<organism evidence="2 3">
    <name type="scientific">Micromonospora chokoriensis</name>
    <dbReference type="NCBI Taxonomy" id="356851"/>
    <lineage>
        <taxon>Bacteria</taxon>
        <taxon>Bacillati</taxon>
        <taxon>Actinomycetota</taxon>
        <taxon>Actinomycetes</taxon>
        <taxon>Micromonosporales</taxon>
        <taxon>Micromonosporaceae</taxon>
        <taxon>Micromonospora</taxon>
    </lineage>
</organism>
<proteinExistence type="predicted"/>